<evidence type="ECO:0000313" key="4">
    <source>
        <dbReference type="Proteomes" id="UP000694559"/>
    </source>
</evidence>
<evidence type="ECO:0000259" key="2">
    <source>
        <dbReference type="SMART" id="SM00661"/>
    </source>
</evidence>
<dbReference type="AlphaFoldDB" id="A0A8C6XAT5"/>
<accession>A0A8C6XAT5</accession>
<dbReference type="Proteomes" id="UP000694559">
    <property type="component" value="Unplaced"/>
</dbReference>
<dbReference type="Ensembl" id="ENSNNAT00000011778.1">
    <property type="protein sequence ID" value="ENSNNAP00000011264.1"/>
    <property type="gene ID" value="ENSNNAG00000007526.1"/>
</dbReference>
<proteinExistence type="predicted"/>
<feature type="compositionally biased region" description="Basic and acidic residues" evidence="1">
    <location>
        <begin position="87"/>
        <end position="97"/>
    </location>
</feature>
<dbReference type="GO" id="GO:0006351">
    <property type="term" value="P:DNA-templated transcription"/>
    <property type="evidence" value="ECO:0007669"/>
    <property type="project" value="InterPro"/>
</dbReference>
<feature type="region of interest" description="Disordered" evidence="1">
    <location>
        <begin position="58"/>
        <end position="105"/>
    </location>
</feature>
<reference evidence="3" key="1">
    <citation type="submission" date="2025-08" db="UniProtKB">
        <authorList>
            <consortium name="Ensembl"/>
        </authorList>
    </citation>
    <scope>IDENTIFICATION</scope>
</reference>
<keyword evidence="4" id="KW-1185">Reference proteome</keyword>
<dbReference type="OrthoDB" id="282152at2759"/>
<organism evidence="3 4">
    <name type="scientific">Naja naja</name>
    <name type="common">Indian cobra</name>
    <dbReference type="NCBI Taxonomy" id="35670"/>
    <lineage>
        <taxon>Eukaryota</taxon>
        <taxon>Metazoa</taxon>
        <taxon>Chordata</taxon>
        <taxon>Craniata</taxon>
        <taxon>Vertebrata</taxon>
        <taxon>Euteleostomi</taxon>
        <taxon>Lepidosauria</taxon>
        <taxon>Squamata</taxon>
        <taxon>Bifurcata</taxon>
        <taxon>Unidentata</taxon>
        <taxon>Episquamata</taxon>
        <taxon>Toxicofera</taxon>
        <taxon>Serpentes</taxon>
        <taxon>Colubroidea</taxon>
        <taxon>Elapidae</taxon>
        <taxon>Elapinae</taxon>
        <taxon>Naja</taxon>
    </lineage>
</organism>
<evidence type="ECO:0000313" key="3">
    <source>
        <dbReference type="Ensembl" id="ENSNNAP00000011264.1"/>
    </source>
</evidence>
<reference evidence="3" key="2">
    <citation type="submission" date="2025-09" db="UniProtKB">
        <authorList>
            <consortium name="Ensembl"/>
        </authorList>
    </citation>
    <scope>IDENTIFICATION</scope>
</reference>
<evidence type="ECO:0000256" key="1">
    <source>
        <dbReference type="SAM" id="MobiDB-lite"/>
    </source>
</evidence>
<dbReference type="InterPro" id="IPR001529">
    <property type="entry name" value="Zn_ribbon_RPB9"/>
</dbReference>
<protein>
    <recommendedName>
        <fullName evidence="2">DNA-directed RNA polymerase II subunit RPB9-like zinc ribbon domain-containing protein</fullName>
    </recommendedName>
</protein>
<feature type="region of interest" description="Disordered" evidence="1">
    <location>
        <begin position="127"/>
        <end position="150"/>
    </location>
</feature>
<sequence length="150" mass="16104">MLLFCPACGNVLVAEEGARCHRFACTTCPYVRNVTRKVGVREGRGGFSLAHALASPASAHPLPALPGDEPALPEAEGSGRRAGRGRRMGERRFDRRALPQVRPPARLLHAAADALGRRAHDHLLQVLQRPVRPPLAGLSGPTEEGSRESL</sequence>
<feature type="domain" description="DNA-directed RNA polymerase II subunit RPB9-like zinc ribbon" evidence="2">
    <location>
        <begin position="3"/>
        <end position="56"/>
    </location>
</feature>
<dbReference type="Pfam" id="PF02150">
    <property type="entry name" value="Zn_ribbon_RPB9"/>
    <property type="match status" value="1"/>
</dbReference>
<name>A0A8C6XAT5_NAJNA</name>
<dbReference type="SMART" id="SM00661">
    <property type="entry name" value="RPOL9"/>
    <property type="match status" value="1"/>
</dbReference>